<proteinExistence type="predicted"/>
<sequence>MSKYVVQVGLAPKGGIIPTREFAMEIDEAPSASTAIVPHTAGKRPAATAPSSAATDISRKSKSRKTEESVKSPTRPIDHVKPVYRALEEEGNPDHRLALKLAGNLGFRIDMSQRYRHATYVDLRPDNIRAAVQDLLENELEYRLMKKRTMSLTDLRTFILYAVPLLVSAFMKALYAKLRTIHFTLQDRKARYTDRPSFPSDAELPAPLASLIQGFGQVRISDFYEDLLIVPTYPENTVNEGAAPGNWSYASYMSILDEIKAVGIPCRSIVMKEMKGGTWWLYQDRVNEARHELVLPFPVTNFSEHGAIQRGLLLNNAIRVNEIQIVNLNTFTDNYGTMLRETGVGDNLLFFRALCHEAQSEWRPPNE</sequence>
<feature type="region of interest" description="Disordered" evidence="1">
    <location>
        <begin position="41"/>
        <end position="75"/>
    </location>
</feature>
<feature type="compositionally biased region" description="Basic and acidic residues" evidence="1">
    <location>
        <begin position="64"/>
        <end position="75"/>
    </location>
</feature>
<protein>
    <submittedName>
        <fullName evidence="2">Coat protein</fullName>
    </submittedName>
</protein>
<name>A0A9C7LLL5_9VIRU</name>
<evidence type="ECO:0000313" key="2">
    <source>
        <dbReference type="EMBL" id="CAI5383852.1"/>
    </source>
</evidence>
<keyword evidence="2" id="KW-0167">Capsid protein</keyword>
<evidence type="ECO:0000256" key="1">
    <source>
        <dbReference type="SAM" id="MobiDB-lite"/>
    </source>
</evidence>
<organism evidence="2">
    <name type="scientific">Interrupted club-moss deltapartitivirus</name>
    <dbReference type="NCBI Taxonomy" id="2933089"/>
    <lineage>
        <taxon>Viruses</taxon>
        <taxon>Riboviria</taxon>
        <taxon>Orthornavirae</taxon>
        <taxon>Pisuviricota</taxon>
        <taxon>Duplopiviricetes</taxon>
        <taxon>Durnavirales</taxon>
        <taxon>Partitiviridae</taxon>
        <taxon>Deltapartitivirus</taxon>
    </lineage>
</organism>
<dbReference type="EMBL" id="OX380368">
    <property type="protein sequence ID" value="CAI5383852.1"/>
    <property type="molecule type" value="Genomic_RNA"/>
</dbReference>
<accession>A0A9C7LLL5</accession>
<keyword evidence="2" id="KW-0946">Virion</keyword>
<dbReference type="GO" id="GO:0019028">
    <property type="term" value="C:viral capsid"/>
    <property type="evidence" value="ECO:0007669"/>
    <property type="project" value="UniProtKB-KW"/>
</dbReference>
<gene>
    <name evidence="2" type="primary">putative coat protein</name>
</gene>
<reference evidence="2" key="1">
    <citation type="submission" date="2022-11" db="EMBL/GenBank/DDBJ databases">
        <authorList>
            <person name="Mifsud CO J."/>
            <person name="Holmes C E."/>
            <person name="Gallagher V R."/>
            <person name="Geoghegan L J."/>
        </authorList>
    </citation>
    <scope>NUCLEOTIDE SEQUENCE</scope>
</reference>
<feature type="compositionally biased region" description="Low complexity" evidence="1">
    <location>
        <begin position="45"/>
        <end position="55"/>
    </location>
</feature>